<reference evidence="3 4" key="1">
    <citation type="journal article" date="2015" name="Mol. Plant Microbe Interact.">
        <title>Genome, transcriptome, and functional analyses of Penicillium expansum provide new insights into secondary metabolism and pathogenicity.</title>
        <authorList>
            <person name="Ballester A.R."/>
            <person name="Marcet-Houben M."/>
            <person name="Levin E."/>
            <person name="Sela N."/>
            <person name="Selma-Lazaro C."/>
            <person name="Carmona L."/>
            <person name="Wisniewski M."/>
            <person name="Droby S."/>
            <person name="Gonzalez-Candelas L."/>
            <person name="Gabaldon T."/>
        </authorList>
    </citation>
    <scope>NUCLEOTIDE SEQUENCE [LARGE SCALE GENOMIC DNA]</scope>
    <source>
        <strain evidence="3 4">PHI-1</strain>
    </source>
</reference>
<dbReference type="OrthoDB" id="4369104at2759"/>
<evidence type="ECO:0000256" key="1">
    <source>
        <dbReference type="SAM" id="MobiDB-lite"/>
    </source>
</evidence>
<gene>
    <name evidence="3" type="ORF">PITC_041510</name>
</gene>
<evidence type="ECO:0000256" key="2">
    <source>
        <dbReference type="SAM" id="SignalP"/>
    </source>
</evidence>
<feature type="compositionally biased region" description="Polar residues" evidence="1">
    <location>
        <begin position="53"/>
        <end position="71"/>
    </location>
</feature>
<dbReference type="AlphaFoldDB" id="A0A0A2LPB1"/>
<dbReference type="HOGENOM" id="CLU_117768_0_0_1"/>
<dbReference type="Proteomes" id="UP000030104">
    <property type="component" value="Unassembled WGS sequence"/>
</dbReference>
<feature type="region of interest" description="Disordered" evidence="1">
    <location>
        <begin position="51"/>
        <end position="201"/>
    </location>
</feature>
<sequence>MRYSIVNSLLFLAVSPLGVIARPVDPNDLAGQWDPSGQYRKGQWQHGVFVANNGDNSSNKNGQANQNGQVDQNGQWRDNNNNNQSGQYNQNSQQNNQNGWTDANGQWHATNQNVPNDQNGQEGWTNANDGTVQSRDGQNDNQNNQNGWTGENGWTDENGQWHAGQKPQAIPTTTENDRLNEACDNNKVNTPHRRSWRNNNN</sequence>
<name>A0A0A2LPB1_PENIT</name>
<organism evidence="3 4">
    <name type="scientific">Penicillium italicum</name>
    <name type="common">Blue mold</name>
    <dbReference type="NCBI Taxonomy" id="40296"/>
    <lineage>
        <taxon>Eukaryota</taxon>
        <taxon>Fungi</taxon>
        <taxon>Dikarya</taxon>
        <taxon>Ascomycota</taxon>
        <taxon>Pezizomycotina</taxon>
        <taxon>Eurotiomycetes</taxon>
        <taxon>Eurotiomycetidae</taxon>
        <taxon>Eurotiales</taxon>
        <taxon>Aspergillaceae</taxon>
        <taxon>Penicillium</taxon>
    </lineage>
</organism>
<feature type="signal peptide" evidence="2">
    <location>
        <begin position="1"/>
        <end position="21"/>
    </location>
</feature>
<dbReference type="STRING" id="40296.A0A0A2LPB1"/>
<accession>A0A0A2LPB1</accession>
<protein>
    <submittedName>
        <fullName evidence="3">Uncharacterized protein</fullName>
    </submittedName>
</protein>
<dbReference type="PhylomeDB" id="A0A0A2LPB1"/>
<comment type="caution">
    <text evidence="3">The sequence shown here is derived from an EMBL/GenBank/DDBJ whole genome shotgun (WGS) entry which is preliminary data.</text>
</comment>
<feature type="compositionally biased region" description="Polar residues" evidence="1">
    <location>
        <begin position="100"/>
        <end position="135"/>
    </location>
</feature>
<keyword evidence="2" id="KW-0732">Signal</keyword>
<proteinExistence type="predicted"/>
<evidence type="ECO:0000313" key="4">
    <source>
        <dbReference type="Proteomes" id="UP000030104"/>
    </source>
</evidence>
<feature type="compositionally biased region" description="Low complexity" evidence="1">
    <location>
        <begin position="72"/>
        <end position="99"/>
    </location>
</feature>
<dbReference type="EMBL" id="JQGA01000031">
    <property type="protein sequence ID" value="KGO78120.1"/>
    <property type="molecule type" value="Genomic_DNA"/>
</dbReference>
<feature type="compositionally biased region" description="Basic residues" evidence="1">
    <location>
        <begin position="190"/>
        <end position="201"/>
    </location>
</feature>
<dbReference type="OMA" id="ANGQWHA"/>
<keyword evidence="4" id="KW-1185">Reference proteome</keyword>
<evidence type="ECO:0000313" key="3">
    <source>
        <dbReference type="EMBL" id="KGO78120.1"/>
    </source>
</evidence>
<feature type="chain" id="PRO_5001991196" evidence="2">
    <location>
        <begin position="22"/>
        <end position="201"/>
    </location>
</feature>